<name>A0ABW3V106_9HYPH</name>
<gene>
    <name evidence="2" type="ORF">ACFQ35_05795</name>
</gene>
<dbReference type="RefSeq" id="WP_289388470.1">
    <property type="nucleotide sequence ID" value="NZ_JAUCBM010000012.1"/>
</dbReference>
<evidence type="ECO:0000256" key="1">
    <source>
        <dbReference type="SAM" id="SignalP"/>
    </source>
</evidence>
<feature type="signal peptide" evidence="1">
    <location>
        <begin position="1"/>
        <end position="22"/>
    </location>
</feature>
<evidence type="ECO:0000313" key="3">
    <source>
        <dbReference type="Proteomes" id="UP001597263"/>
    </source>
</evidence>
<keyword evidence="3" id="KW-1185">Reference proteome</keyword>
<protein>
    <recommendedName>
        <fullName evidence="4">Lipoprotein</fullName>
    </recommendedName>
</protein>
<keyword evidence="1" id="KW-0732">Signal</keyword>
<feature type="chain" id="PRO_5046125892" description="Lipoprotein" evidence="1">
    <location>
        <begin position="23"/>
        <end position="122"/>
    </location>
</feature>
<accession>A0ABW3V106</accession>
<dbReference type="Proteomes" id="UP001597263">
    <property type="component" value="Unassembled WGS sequence"/>
</dbReference>
<sequence length="122" mass="13004">MIMRLTAIVCLSLILASCASKSKDIKASYVSPTLYQNLSCSQLAGEAQSVSSRAATAAGVQDKNASNDAVRTTVGVVLFWPAVLFNNGDNAHAAELARLKGEMQAIEDAARRKNCKIQFKAK</sequence>
<dbReference type="PROSITE" id="PS51257">
    <property type="entry name" value="PROKAR_LIPOPROTEIN"/>
    <property type="match status" value="1"/>
</dbReference>
<evidence type="ECO:0008006" key="4">
    <source>
        <dbReference type="Google" id="ProtNLM"/>
    </source>
</evidence>
<evidence type="ECO:0000313" key="2">
    <source>
        <dbReference type="EMBL" id="MFD1226663.1"/>
    </source>
</evidence>
<dbReference type="EMBL" id="JBHTMA010000032">
    <property type="protein sequence ID" value="MFD1226663.1"/>
    <property type="molecule type" value="Genomic_DNA"/>
</dbReference>
<reference evidence="3" key="1">
    <citation type="journal article" date="2019" name="Int. J. Syst. Evol. Microbiol.">
        <title>The Global Catalogue of Microorganisms (GCM) 10K type strain sequencing project: providing services to taxonomists for standard genome sequencing and annotation.</title>
        <authorList>
            <consortium name="The Broad Institute Genomics Platform"/>
            <consortium name="The Broad Institute Genome Sequencing Center for Infectious Disease"/>
            <person name="Wu L."/>
            <person name="Ma J."/>
        </authorList>
    </citation>
    <scope>NUCLEOTIDE SEQUENCE [LARGE SCALE GENOMIC DNA]</scope>
    <source>
        <strain evidence="3">CCUG 49584</strain>
    </source>
</reference>
<comment type="caution">
    <text evidence="2">The sequence shown here is derived from an EMBL/GenBank/DDBJ whole genome shotgun (WGS) entry which is preliminary data.</text>
</comment>
<proteinExistence type="predicted"/>
<organism evidence="2 3">
    <name type="scientific">Pseudochrobactrum kiredjianiae</name>
    <dbReference type="NCBI Taxonomy" id="386305"/>
    <lineage>
        <taxon>Bacteria</taxon>
        <taxon>Pseudomonadati</taxon>
        <taxon>Pseudomonadota</taxon>
        <taxon>Alphaproteobacteria</taxon>
        <taxon>Hyphomicrobiales</taxon>
        <taxon>Brucellaceae</taxon>
        <taxon>Pseudochrobactrum</taxon>
    </lineage>
</organism>